<dbReference type="GO" id="GO:0046872">
    <property type="term" value="F:metal ion binding"/>
    <property type="evidence" value="ECO:0007669"/>
    <property type="project" value="UniProtKB-KW"/>
</dbReference>
<keyword evidence="3 15" id="KW-0964">Secreted</keyword>
<dbReference type="EMBL" id="KZ805300">
    <property type="protein sequence ID" value="PVI08655.1"/>
    <property type="molecule type" value="Genomic_DNA"/>
</dbReference>
<comment type="similarity">
    <text evidence="13">Belongs to the polysaccharide monooxygenase AA9 family.</text>
</comment>
<feature type="chain" id="PRO_5016037800" description="AA9 family lytic polysaccharide monooxygenase" evidence="16">
    <location>
        <begin position="17"/>
        <end position="229"/>
    </location>
</feature>
<evidence type="ECO:0000256" key="12">
    <source>
        <dbReference type="ARBA" id="ARBA00023326"/>
    </source>
</evidence>
<dbReference type="GO" id="GO:0030248">
    <property type="term" value="F:cellulose binding"/>
    <property type="evidence" value="ECO:0007669"/>
    <property type="project" value="UniProtKB-UniRule"/>
</dbReference>
<protein>
    <recommendedName>
        <fullName evidence="15">AA9 family lytic polysaccharide monooxygenase</fullName>
        <ecNumber evidence="15">1.14.99.56</ecNumber>
    </recommendedName>
    <alternativeName>
        <fullName evidence="15">Endo-beta-1,4-glucanase</fullName>
    </alternativeName>
    <alternativeName>
        <fullName evidence="15">Glycosyl hydrolase 61 family protein</fullName>
    </alternativeName>
</protein>
<comment type="subcellular location">
    <subcellularLocation>
        <location evidence="2 15">Secreted</location>
    </subcellularLocation>
</comment>
<keyword evidence="4" id="KW-0479">Metal-binding</keyword>
<dbReference type="GO" id="GO:0005576">
    <property type="term" value="C:extracellular region"/>
    <property type="evidence" value="ECO:0007669"/>
    <property type="project" value="UniProtKB-SubCell"/>
</dbReference>
<organism evidence="18 19">
    <name type="scientific">Periconia macrospinosa</name>
    <dbReference type="NCBI Taxonomy" id="97972"/>
    <lineage>
        <taxon>Eukaryota</taxon>
        <taxon>Fungi</taxon>
        <taxon>Dikarya</taxon>
        <taxon>Ascomycota</taxon>
        <taxon>Pezizomycotina</taxon>
        <taxon>Dothideomycetes</taxon>
        <taxon>Pleosporomycetidae</taxon>
        <taxon>Pleosporales</taxon>
        <taxon>Massarineae</taxon>
        <taxon>Periconiaceae</taxon>
        <taxon>Periconia</taxon>
    </lineage>
</organism>
<keyword evidence="19" id="KW-1185">Reference proteome</keyword>
<reference evidence="18 19" key="1">
    <citation type="journal article" date="2018" name="Sci. Rep.">
        <title>Comparative genomics provides insights into the lifestyle and reveals functional heterogeneity of dark septate endophytic fungi.</title>
        <authorList>
            <person name="Knapp D.G."/>
            <person name="Nemeth J.B."/>
            <person name="Barry K."/>
            <person name="Hainaut M."/>
            <person name="Henrissat B."/>
            <person name="Johnson J."/>
            <person name="Kuo A."/>
            <person name="Lim J.H.P."/>
            <person name="Lipzen A."/>
            <person name="Nolan M."/>
            <person name="Ohm R.A."/>
            <person name="Tamas L."/>
            <person name="Grigoriev I.V."/>
            <person name="Spatafora J.W."/>
            <person name="Nagy L.G."/>
            <person name="Kovacs G.M."/>
        </authorList>
    </citation>
    <scope>NUCLEOTIDE SEQUENCE [LARGE SCALE GENOMIC DNA]</scope>
    <source>
        <strain evidence="18 19">DSE2036</strain>
    </source>
</reference>
<keyword evidence="7" id="KW-0560">Oxidoreductase</keyword>
<evidence type="ECO:0000256" key="3">
    <source>
        <dbReference type="ARBA" id="ARBA00022525"/>
    </source>
</evidence>
<proteinExistence type="inferred from homology"/>
<dbReference type="Pfam" id="PF03443">
    <property type="entry name" value="AA9"/>
    <property type="match status" value="1"/>
</dbReference>
<dbReference type="EC" id="1.14.99.56" evidence="15"/>
<dbReference type="PANTHER" id="PTHR33353">
    <property type="entry name" value="PUTATIVE (AFU_ORTHOLOGUE AFUA_1G12560)-RELATED"/>
    <property type="match status" value="1"/>
</dbReference>
<keyword evidence="6 15" id="KW-0136">Cellulose degradation</keyword>
<dbReference type="Proteomes" id="UP000244855">
    <property type="component" value="Unassembled WGS sequence"/>
</dbReference>
<keyword evidence="5 16" id="KW-0732">Signal</keyword>
<keyword evidence="11 15" id="KW-0119">Carbohydrate metabolism</keyword>
<gene>
    <name evidence="18" type="ORF">DM02DRAFT_637353</name>
</gene>
<dbReference type="GO" id="GO:0030245">
    <property type="term" value="P:cellulose catabolic process"/>
    <property type="evidence" value="ECO:0007669"/>
    <property type="project" value="UniProtKB-UniRule"/>
</dbReference>
<dbReference type="OrthoDB" id="3238762at2759"/>
<evidence type="ECO:0000256" key="13">
    <source>
        <dbReference type="ARBA" id="ARBA00044502"/>
    </source>
</evidence>
<dbReference type="Gene3D" id="2.70.50.70">
    <property type="match status" value="1"/>
</dbReference>
<evidence type="ECO:0000259" key="17">
    <source>
        <dbReference type="Pfam" id="PF03443"/>
    </source>
</evidence>
<name>A0A2V1EH11_9PLEO</name>
<dbReference type="GO" id="GO:0008810">
    <property type="term" value="F:cellulase activity"/>
    <property type="evidence" value="ECO:0007669"/>
    <property type="project" value="UniProtKB-UniRule"/>
</dbReference>
<keyword evidence="9 18" id="KW-0503">Monooxygenase</keyword>
<dbReference type="InterPro" id="IPR005103">
    <property type="entry name" value="AA9_LPMO"/>
</dbReference>
<comment type="catalytic activity">
    <reaction evidence="14 15">
        <text>[(1-&gt;4)-beta-D-glucosyl]n+m + reduced acceptor + O2 = 4-dehydro-beta-D-glucosyl-[(1-&gt;4)-beta-D-glucosyl]n-1 + [(1-&gt;4)-beta-D-glucosyl]m + acceptor + H2O.</text>
        <dbReference type="EC" id="1.14.99.56"/>
    </reaction>
</comment>
<evidence type="ECO:0000256" key="4">
    <source>
        <dbReference type="ARBA" id="ARBA00022723"/>
    </source>
</evidence>
<dbReference type="STRING" id="97972.A0A2V1EH11"/>
<evidence type="ECO:0000256" key="16">
    <source>
        <dbReference type="SAM" id="SignalP"/>
    </source>
</evidence>
<evidence type="ECO:0000313" key="19">
    <source>
        <dbReference type="Proteomes" id="UP000244855"/>
    </source>
</evidence>
<evidence type="ECO:0000256" key="15">
    <source>
        <dbReference type="RuleBase" id="RU368122"/>
    </source>
</evidence>
<keyword evidence="10 15" id="KW-1015">Disulfide bond</keyword>
<dbReference type="InterPro" id="IPR049892">
    <property type="entry name" value="AA9"/>
</dbReference>
<evidence type="ECO:0000256" key="7">
    <source>
        <dbReference type="ARBA" id="ARBA00023002"/>
    </source>
</evidence>
<evidence type="ECO:0000256" key="14">
    <source>
        <dbReference type="ARBA" id="ARBA00045077"/>
    </source>
</evidence>
<dbReference type="AlphaFoldDB" id="A0A2V1EH11"/>
<accession>A0A2V1EH11</accession>
<evidence type="ECO:0000313" key="18">
    <source>
        <dbReference type="EMBL" id="PVI08655.1"/>
    </source>
</evidence>
<feature type="domain" description="Auxiliary Activity family 9 catalytic" evidence="17">
    <location>
        <begin position="17"/>
        <end position="215"/>
    </location>
</feature>
<keyword evidence="12 15" id="KW-0624">Polysaccharide degradation</keyword>
<dbReference type="GO" id="GO:0004497">
    <property type="term" value="F:monooxygenase activity"/>
    <property type="evidence" value="ECO:0007669"/>
    <property type="project" value="UniProtKB-KW"/>
</dbReference>
<evidence type="ECO:0000256" key="1">
    <source>
        <dbReference type="ARBA" id="ARBA00001973"/>
    </source>
</evidence>
<comment type="function">
    <text evidence="15">Lytic polysaccharide monooxygenase (LMPO) that depolymerizes crystalline and amorphous polysaccharides via the oxidation of scissile alpha- or beta-(1-4)-glycosidic bonds, yielding C1 and/or C4 oxidation products. Catalysis by LPMOs requires the reduction of the active-site copper from Cu(II) to Cu(I) by a reducing agent and H(2)O(2) or O(2) as a cosubstrate.</text>
</comment>
<evidence type="ECO:0000256" key="9">
    <source>
        <dbReference type="ARBA" id="ARBA00023033"/>
    </source>
</evidence>
<evidence type="ECO:0000256" key="6">
    <source>
        <dbReference type="ARBA" id="ARBA00023001"/>
    </source>
</evidence>
<dbReference type="CDD" id="cd21175">
    <property type="entry name" value="LPMO_AA9"/>
    <property type="match status" value="1"/>
</dbReference>
<comment type="domain">
    <text evidence="15">Has a modular structure: an endo-beta-1,4-glucanase catalytic module at the N-terminus, a linker rich in serines and threonines, and a C-terminal carbohydrate-binding module (CBM).</text>
</comment>
<evidence type="ECO:0000256" key="10">
    <source>
        <dbReference type="ARBA" id="ARBA00023157"/>
    </source>
</evidence>
<sequence>MRTAGLILATAAAVSAHSTWQQLWVGSTDKGTTCTRTVLNNNPIASLTSSDMFCGIQPKASSGVCEVAAGGSLTVEMHAQPNERSCSQPAIGGNHYGPVLIYMAKVSDAKTATSGSFFKVAEDGYKGTTPTWGTEILNANCGKRAFTVPKSLAAGDYLVRAEAIALHAGVGQPQPYVSCFQVKVTGGGSATPSGVSFPGAYKLSDPLFTKAIYDSSFSYVSPGPAVYSG</sequence>
<dbReference type="PANTHER" id="PTHR33353:SF9">
    <property type="entry name" value="ENDOGLUCANASE II"/>
    <property type="match status" value="1"/>
</dbReference>
<keyword evidence="8" id="KW-0186">Copper</keyword>
<comment type="cofactor">
    <cofactor evidence="1">
        <name>Cu(2+)</name>
        <dbReference type="ChEBI" id="CHEBI:29036"/>
    </cofactor>
</comment>
<evidence type="ECO:0000256" key="5">
    <source>
        <dbReference type="ARBA" id="ARBA00022729"/>
    </source>
</evidence>
<evidence type="ECO:0000256" key="8">
    <source>
        <dbReference type="ARBA" id="ARBA00023008"/>
    </source>
</evidence>
<feature type="signal peptide" evidence="16">
    <location>
        <begin position="1"/>
        <end position="16"/>
    </location>
</feature>
<evidence type="ECO:0000256" key="11">
    <source>
        <dbReference type="ARBA" id="ARBA00023277"/>
    </source>
</evidence>
<evidence type="ECO:0000256" key="2">
    <source>
        <dbReference type="ARBA" id="ARBA00004613"/>
    </source>
</evidence>